<protein>
    <recommendedName>
        <fullName evidence="2">asparaginase</fullName>
        <ecNumber evidence="2">3.5.1.1</ecNumber>
    </recommendedName>
</protein>
<evidence type="ECO:0000256" key="4">
    <source>
        <dbReference type="PIRSR" id="PIRSR001220-1"/>
    </source>
</evidence>
<dbReference type="GO" id="GO:0004067">
    <property type="term" value="F:asparaginase activity"/>
    <property type="evidence" value="ECO:0007669"/>
    <property type="project" value="UniProtKB-UniRule"/>
</dbReference>
<feature type="active site" description="O-isoaspartyl threonine intermediate" evidence="4">
    <location>
        <position position="13"/>
    </location>
</feature>
<dbReference type="PROSITE" id="PS00917">
    <property type="entry name" value="ASN_GLN_ASE_2"/>
    <property type="match status" value="1"/>
</dbReference>
<name>A0A0Q4B804_9BACT</name>
<dbReference type="PRINTS" id="PR00139">
    <property type="entry name" value="ASNGLNASE"/>
</dbReference>
<dbReference type="Pfam" id="PF00710">
    <property type="entry name" value="Asparaginase"/>
    <property type="match status" value="1"/>
</dbReference>
<feature type="active site" evidence="7">
    <location>
        <position position="89"/>
    </location>
</feature>
<evidence type="ECO:0000259" key="8">
    <source>
        <dbReference type="Pfam" id="PF00710"/>
    </source>
</evidence>
<dbReference type="InterPro" id="IPR036152">
    <property type="entry name" value="Asp/glu_Ase-like_sf"/>
</dbReference>
<evidence type="ECO:0000313" key="12">
    <source>
        <dbReference type="Proteomes" id="UP000054172"/>
    </source>
</evidence>
<dbReference type="InterPro" id="IPR040919">
    <property type="entry name" value="Asparaginase_C"/>
</dbReference>
<dbReference type="PATRIC" id="fig|1702214.3.peg.368"/>
<evidence type="ECO:0000256" key="6">
    <source>
        <dbReference type="PROSITE-ProRule" id="PRU10099"/>
    </source>
</evidence>
<evidence type="ECO:0000256" key="3">
    <source>
        <dbReference type="ARBA" id="ARBA00022801"/>
    </source>
</evidence>
<dbReference type="PIRSF" id="PIRSF500176">
    <property type="entry name" value="L_ASNase"/>
    <property type="match status" value="1"/>
</dbReference>
<dbReference type="Gene3D" id="3.40.50.40">
    <property type="match status" value="1"/>
</dbReference>
<dbReference type="PIRSF" id="PIRSF001220">
    <property type="entry name" value="L-ASNase_gatD"/>
    <property type="match status" value="1"/>
</dbReference>
<dbReference type="STRING" id="1702214.AL399_05710"/>
<evidence type="ECO:0000256" key="5">
    <source>
        <dbReference type="PIRSR" id="PIRSR001220-2"/>
    </source>
</evidence>
<dbReference type="InterPro" id="IPR006034">
    <property type="entry name" value="Asparaginase/glutaminase-like"/>
</dbReference>
<dbReference type="InterPro" id="IPR037152">
    <property type="entry name" value="L-asparaginase_N_sf"/>
</dbReference>
<evidence type="ECO:0000256" key="2">
    <source>
        <dbReference type="ARBA" id="ARBA00012920"/>
    </source>
</evidence>
<evidence type="ECO:0000259" key="9">
    <source>
        <dbReference type="Pfam" id="PF17763"/>
    </source>
</evidence>
<organism evidence="10 12">
    <name type="scientific">Candidatus [Bacteroides] periocalifornicus</name>
    <dbReference type="NCBI Taxonomy" id="1702214"/>
    <lineage>
        <taxon>Bacteria</taxon>
        <taxon>Pseudomonadati</taxon>
        <taxon>Bacteroidota</taxon>
    </lineage>
</organism>
<dbReference type="SFLD" id="SFLDS00057">
    <property type="entry name" value="Glutaminase/Asparaginase"/>
    <property type="match status" value="1"/>
</dbReference>
<dbReference type="Pfam" id="PF17763">
    <property type="entry name" value="Asparaginase_C"/>
    <property type="match status" value="1"/>
</dbReference>
<dbReference type="InterPro" id="IPR041725">
    <property type="entry name" value="L-asparaginase_I"/>
</dbReference>
<dbReference type="EMBL" id="LIIK01000024">
    <property type="protein sequence ID" value="KQM08729.1"/>
    <property type="molecule type" value="Genomic_DNA"/>
</dbReference>
<dbReference type="PANTHER" id="PTHR11707">
    <property type="entry name" value="L-ASPARAGINASE"/>
    <property type="match status" value="1"/>
</dbReference>
<dbReference type="Proteomes" id="UP000054172">
    <property type="component" value="Unassembled WGS sequence"/>
</dbReference>
<dbReference type="InterPro" id="IPR027475">
    <property type="entry name" value="Asparaginase/glutaminase_AS2"/>
</dbReference>
<gene>
    <name evidence="10" type="ORF">AL399_05710</name>
    <name evidence="11" type="ORF">AL399_05805</name>
</gene>
<dbReference type="InterPro" id="IPR020827">
    <property type="entry name" value="Asparaginase/glutaminase_AS1"/>
</dbReference>
<comment type="similarity">
    <text evidence="1">Belongs to the asparaginase 1 family.</text>
</comment>
<dbReference type="CDD" id="cd08963">
    <property type="entry name" value="L-asparaginase_I"/>
    <property type="match status" value="1"/>
</dbReference>
<evidence type="ECO:0000256" key="7">
    <source>
        <dbReference type="PROSITE-ProRule" id="PRU10100"/>
    </source>
</evidence>
<dbReference type="Gene3D" id="3.40.50.1170">
    <property type="entry name" value="L-asparaginase, N-terminal domain"/>
    <property type="match status" value="1"/>
</dbReference>
<dbReference type="InterPro" id="IPR027474">
    <property type="entry name" value="L-asparaginase_N"/>
</dbReference>
<feature type="domain" description="L-asparaginase N-terminal" evidence="8">
    <location>
        <begin position="5"/>
        <end position="197"/>
    </location>
</feature>
<feature type="domain" description="Asparaginase/glutaminase C-terminal" evidence="9">
    <location>
        <begin position="214"/>
        <end position="329"/>
    </location>
</feature>
<evidence type="ECO:0000256" key="1">
    <source>
        <dbReference type="ARBA" id="ARBA00010518"/>
    </source>
</evidence>
<dbReference type="InterPro" id="IPR006033">
    <property type="entry name" value="AsnA_fam"/>
</dbReference>
<proteinExistence type="inferred from homology"/>
<dbReference type="EC" id="3.5.1.1" evidence="2"/>
<dbReference type="PROSITE" id="PS00144">
    <property type="entry name" value="ASN_GLN_ASE_1"/>
    <property type="match status" value="1"/>
</dbReference>
<reference evidence="10 12" key="1">
    <citation type="submission" date="2015-08" db="EMBL/GenBank/DDBJ databases">
        <title>Candidatus Bacteriodes Periocalifornicus.</title>
        <authorList>
            <person name="McLean J.S."/>
            <person name="Kelley S."/>
        </authorList>
    </citation>
    <scope>NUCLEOTIDE SEQUENCE [LARGE SCALE GENOMIC DNA]</scope>
    <source>
        <strain evidence="10">12B</strain>
    </source>
</reference>
<accession>A0A0Q4B804</accession>
<keyword evidence="3" id="KW-0378">Hydrolase</keyword>
<feature type="binding site" evidence="5">
    <location>
        <position position="58"/>
    </location>
    <ligand>
        <name>substrate</name>
    </ligand>
</feature>
<sequence length="339" mass="36581">MERSLLIVYTGGTIGMKENPETRALAPFNFEQIEQEVPELRRFGYNIVTESLAPLVDSSDVDVDFWLRLAGIIEARYNEFDGFVVLHGTDTMAYTASALSFMLCNLSKPVVLTGSQLPIGAIRTDGKENLLGALEIAAAQADNQAIVPEVAIFFNHVLLRGNRATKFGAARFDAFKSYNYPPLAEAGIAIRYHTQAIRPRGIGDLQVLKRFDAHVASLRLFPGIAQEAVEAVVGIPTLRGLVLETFGSGNAPSLPWLYDLLRHATSCGVIVVNTTQCAADSVTMAAYDAGLGLLQAGAISGADMTFEAVITKLMLALGEYPATNDATSYFLRNIAGEKS</sequence>
<dbReference type="InterPro" id="IPR027473">
    <property type="entry name" value="L-asparaginase_C"/>
</dbReference>
<keyword evidence="12" id="KW-1185">Reference proteome</keyword>
<dbReference type="PANTHER" id="PTHR11707:SF28">
    <property type="entry name" value="60 KDA LYSOPHOSPHOLIPASE"/>
    <property type="match status" value="1"/>
</dbReference>
<dbReference type="NCBIfam" id="TIGR00519">
    <property type="entry name" value="asnASE_I"/>
    <property type="match status" value="1"/>
</dbReference>
<dbReference type="AlphaFoldDB" id="A0A0Q4B804"/>
<evidence type="ECO:0000313" key="11">
    <source>
        <dbReference type="EMBL" id="KQM08729.1"/>
    </source>
</evidence>
<feature type="active site" evidence="6">
    <location>
        <position position="13"/>
    </location>
</feature>
<dbReference type="GO" id="GO:0006520">
    <property type="term" value="P:amino acid metabolic process"/>
    <property type="evidence" value="ECO:0007669"/>
    <property type="project" value="InterPro"/>
</dbReference>
<evidence type="ECO:0000313" key="10">
    <source>
        <dbReference type="EMBL" id="KQM08714.1"/>
    </source>
</evidence>
<feature type="binding site" evidence="5">
    <location>
        <begin position="89"/>
        <end position="90"/>
    </location>
    <ligand>
        <name>substrate</name>
    </ligand>
</feature>
<comment type="caution">
    <text evidence="10">The sequence shown here is derived from an EMBL/GenBank/DDBJ whole genome shotgun (WGS) entry which is preliminary data.</text>
</comment>
<dbReference type="SUPFAM" id="SSF53774">
    <property type="entry name" value="Glutaminase/Asparaginase"/>
    <property type="match status" value="1"/>
</dbReference>
<dbReference type="EMBL" id="LIIK01000024">
    <property type="protein sequence ID" value="KQM08714.1"/>
    <property type="molecule type" value="Genomic_DNA"/>
</dbReference>
<dbReference type="PROSITE" id="PS51732">
    <property type="entry name" value="ASN_GLN_ASE_3"/>
    <property type="match status" value="1"/>
</dbReference>
<dbReference type="SMART" id="SM00870">
    <property type="entry name" value="Asparaginase"/>
    <property type="match status" value="1"/>
</dbReference>
<dbReference type="FunFam" id="3.40.50.1170:FF:000001">
    <property type="entry name" value="L-asparaginase 2"/>
    <property type="match status" value="1"/>
</dbReference>